<dbReference type="EMBL" id="UOFR01000079">
    <property type="protein sequence ID" value="VAX00811.1"/>
    <property type="molecule type" value="Genomic_DNA"/>
</dbReference>
<organism evidence="2">
    <name type="scientific">hydrothermal vent metagenome</name>
    <dbReference type="NCBI Taxonomy" id="652676"/>
    <lineage>
        <taxon>unclassified sequences</taxon>
        <taxon>metagenomes</taxon>
        <taxon>ecological metagenomes</taxon>
    </lineage>
</organism>
<feature type="domain" description="FHA" evidence="1">
    <location>
        <begin position="23"/>
        <end position="79"/>
    </location>
</feature>
<evidence type="ECO:0000259" key="1">
    <source>
        <dbReference type="PROSITE" id="PS50006"/>
    </source>
</evidence>
<evidence type="ECO:0000313" key="2">
    <source>
        <dbReference type="EMBL" id="VAX00811.1"/>
    </source>
</evidence>
<dbReference type="InterPro" id="IPR008984">
    <property type="entry name" value="SMAD_FHA_dom_sf"/>
</dbReference>
<gene>
    <name evidence="2" type="ORF">MNBD_GAMMA21-2286</name>
</gene>
<dbReference type="SMART" id="SM00240">
    <property type="entry name" value="FHA"/>
    <property type="match status" value="1"/>
</dbReference>
<dbReference type="Pfam" id="PF00498">
    <property type="entry name" value="FHA"/>
    <property type="match status" value="1"/>
</dbReference>
<name>A0A3B1AGN1_9ZZZZ</name>
<dbReference type="PROSITE" id="PS50006">
    <property type="entry name" value="FHA_DOMAIN"/>
    <property type="match status" value="1"/>
</dbReference>
<dbReference type="InterPro" id="IPR050923">
    <property type="entry name" value="Cell_Proc_Reg/RNA_Proc"/>
</dbReference>
<sequence>MATLILIQDDHAGVRFVIEKAKFLIGRGSDNDISLDDELVSKCHAIIEVIIRDDDKNTVEYFLHDQDSTNYSFVNEERVSIRRLTDKDIIRIGKSNFKFIDDQRDNLDVTTKLQKTWIPGVFVTRKGDKKTKKK</sequence>
<dbReference type="Gene3D" id="2.60.200.20">
    <property type="match status" value="1"/>
</dbReference>
<dbReference type="InterPro" id="IPR000253">
    <property type="entry name" value="FHA_dom"/>
</dbReference>
<reference evidence="2" key="1">
    <citation type="submission" date="2018-06" db="EMBL/GenBank/DDBJ databases">
        <authorList>
            <person name="Zhirakovskaya E."/>
        </authorList>
    </citation>
    <scope>NUCLEOTIDE SEQUENCE</scope>
</reference>
<dbReference type="AlphaFoldDB" id="A0A3B1AGN1"/>
<proteinExistence type="predicted"/>
<dbReference type="SUPFAM" id="SSF49879">
    <property type="entry name" value="SMAD/FHA domain"/>
    <property type="match status" value="1"/>
</dbReference>
<dbReference type="PANTHER" id="PTHR23308">
    <property type="entry name" value="NUCLEAR INHIBITOR OF PROTEIN PHOSPHATASE-1"/>
    <property type="match status" value="1"/>
</dbReference>
<accession>A0A3B1AGN1</accession>
<dbReference type="CDD" id="cd00060">
    <property type="entry name" value="FHA"/>
    <property type="match status" value="1"/>
</dbReference>
<protein>
    <recommendedName>
        <fullName evidence="1">FHA domain-containing protein</fullName>
    </recommendedName>
</protein>